<organism evidence="3 5">
    <name type="scientific">Paramecium sonneborni</name>
    <dbReference type="NCBI Taxonomy" id="65129"/>
    <lineage>
        <taxon>Eukaryota</taxon>
        <taxon>Sar</taxon>
        <taxon>Alveolata</taxon>
        <taxon>Ciliophora</taxon>
        <taxon>Intramacronucleata</taxon>
        <taxon>Oligohymenophorea</taxon>
        <taxon>Peniculida</taxon>
        <taxon>Parameciidae</taxon>
        <taxon>Paramecium</taxon>
    </lineage>
</organism>
<protein>
    <recommendedName>
        <fullName evidence="2">Myb-like domain-containing protein</fullName>
    </recommendedName>
</protein>
<evidence type="ECO:0000313" key="5">
    <source>
        <dbReference type="Proteomes" id="UP000692954"/>
    </source>
</evidence>
<feature type="compositionally biased region" description="Polar residues" evidence="1">
    <location>
        <begin position="1"/>
        <end position="19"/>
    </location>
</feature>
<evidence type="ECO:0000256" key="1">
    <source>
        <dbReference type="SAM" id="MobiDB-lite"/>
    </source>
</evidence>
<dbReference type="AlphaFoldDB" id="A0A8S1NVZ8"/>
<dbReference type="CDD" id="cd00167">
    <property type="entry name" value="SANT"/>
    <property type="match status" value="1"/>
</dbReference>
<reference evidence="3" key="1">
    <citation type="submission" date="2021-01" db="EMBL/GenBank/DDBJ databases">
        <authorList>
            <consortium name="Genoscope - CEA"/>
            <person name="William W."/>
        </authorList>
    </citation>
    <scope>NUCLEOTIDE SEQUENCE</scope>
</reference>
<proteinExistence type="predicted"/>
<dbReference type="Proteomes" id="UP000692954">
    <property type="component" value="Unassembled WGS sequence"/>
</dbReference>
<keyword evidence="5" id="KW-1185">Reference proteome</keyword>
<dbReference type="InterPro" id="IPR001005">
    <property type="entry name" value="SANT/Myb"/>
</dbReference>
<evidence type="ECO:0000313" key="4">
    <source>
        <dbReference type="EMBL" id="CAD8093654.1"/>
    </source>
</evidence>
<evidence type="ECO:0000313" key="3">
    <source>
        <dbReference type="EMBL" id="CAD8093653.1"/>
    </source>
</evidence>
<comment type="caution">
    <text evidence="3">The sequence shown here is derived from an EMBL/GenBank/DDBJ whole genome shotgun (WGS) entry which is preliminary data.</text>
</comment>
<feature type="domain" description="Myb-like" evidence="2">
    <location>
        <begin position="73"/>
        <end position="121"/>
    </location>
</feature>
<dbReference type="EMBL" id="CAJJDN010000061">
    <property type="protein sequence ID" value="CAD8093653.1"/>
    <property type="molecule type" value="Genomic_DNA"/>
</dbReference>
<dbReference type="EMBL" id="CAJJDN010000061">
    <property type="protein sequence ID" value="CAD8093654.1"/>
    <property type="molecule type" value="Genomic_DNA"/>
</dbReference>
<sequence length="175" mass="20497">MSNNGTEGEQSIKTNSQGPPRTRSIIKKEQDNLQIVVSKIKSENRIVKKKMKRKRLYTKAKRVGLRKRTEIPAFESFTPTEDKLILSSVLKLGPKFKVISTFFPQKSLSTVKNRYYKFLRYRWIQIMGKDYDTMYKESQTTVPQNEEIIETVELFPDVKDILMNMISKIKSLILQ</sequence>
<dbReference type="OrthoDB" id="294934at2759"/>
<feature type="region of interest" description="Disordered" evidence="1">
    <location>
        <begin position="1"/>
        <end position="25"/>
    </location>
</feature>
<name>A0A8S1NVZ8_9CILI</name>
<evidence type="ECO:0000259" key="2">
    <source>
        <dbReference type="SMART" id="SM00717"/>
    </source>
</evidence>
<dbReference type="SMART" id="SM00717">
    <property type="entry name" value="SANT"/>
    <property type="match status" value="1"/>
</dbReference>
<gene>
    <name evidence="3" type="ORF">PSON_ATCC_30995.1.T0610084</name>
    <name evidence="4" type="ORF">PSON_ATCC_30995.1.T0610085</name>
</gene>
<accession>A0A8S1NVZ8</accession>
<dbReference type="Pfam" id="PF00249">
    <property type="entry name" value="Myb_DNA-binding"/>
    <property type="match status" value="1"/>
</dbReference>